<dbReference type="Proteomes" id="UP000053240">
    <property type="component" value="Unassembled WGS sequence"/>
</dbReference>
<name>A0A0N1IBT7_PAPMA</name>
<sequence>MQNNNRLGRTVANKYDVQTKVLFAKNKKVAENNLNDKFRLELMKNRSCYFSPDTKDAQQLTDGAEKPEHPMRLQYSAQEQTDSNLPQDIKDLLWKLKHLLRNVLPEGTPSNPLSVFHSVYNDIYDFPKHLKQSTLDRDAEVLTQRQSKTYVSSNRVHIHNEPRVIIIAEKFARYKKENIEIRRLKERIVCVEYDVFQYGNCAKPMQTLRAYFAVRQFCEIEKEIPTIPSAVKRNNNITDEDLKYGGEIGIEIIDAKIPENKSYLEGLKRVLKHQQANRIRKNKNLDPMYLYGMAKQDVLNNEYCCTELTKAELDEIKELILKKTSSSLHGITRKKLTGERDTDRQNERKNKNTIIDDLSRFIC</sequence>
<keyword evidence="2" id="KW-1185">Reference proteome</keyword>
<dbReference type="OrthoDB" id="7476648at2759"/>
<dbReference type="InParanoid" id="A0A0N1IBT7"/>
<proteinExistence type="predicted"/>
<dbReference type="EMBL" id="KQ461153">
    <property type="protein sequence ID" value="KPJ08652.1"/>
    <property type="molecule type" value="Genomic_DNA"/>
</dbReference>
<reference evidence="1 2" key="1">
    <citation type="journal article" date="2015" name="Nat. Commun.">
        <title>Outbred genome sequencing and CRISPR/Cas9 gene editing in butterflies.</title>
        <authorList>
            <person name="Li X."/>
            <person name="Fan D."/>
            <person name="Zhang W."/>
            <person name="Liu G."/>
            <person name="Zhang L."/>
            <person name="Zhao L."/>
            <person name="Fang X."/>
            <person name="Chen L."/>
            <person name="Dong Y."/>
            <person name="Chen Y."/>
            <person name="Ding Y."/>
            <person name="Zhao R."/>
            <person name="Feng M."/>
            <person name="Zhu Y."/>
            <person name="Feng Y."/>
            <person name="Jiang X."/>
            <person name="Zhu D."/>
            <person name="Xiang H."/>
            <person name="Feng X."/>
            <person name="Li S."/>
            <person name="Wang J."/>
            <person name="Zhang G."/>
            <person name="Kronforst M.R."/>
            <person name="Wang W."/>
        </authorList>
    </citation>
    <scope>NUCLEOTIDE SEQUENCE [LARGE SCALE GENOMIC DNA]</scope>
    <source>
        <strain evidence="1">Ya'a_city_454_Pm</strain>
        <tissue evidence="1">Whole body</tissue>
    </source>
</reference>
<dbReference type="KEGG" id="pmac:106717684"/>
<gene>
    <name evidence="1" type="ORF">RR48_03758</name>
</gene>
<dbReference type="AlphaFoldDB" id="A0A0N1IBT7"/>
<organism evidence="1 2">
    <name type="scientific">Papilio machaon</name>
    <name type="common">Old World swallowtail butterfly</name>
    <dbReference type="NCBI Taxonomy" id="76193"/>
    <lineage>
        <taxon>Eukaryota</taxon>
        <taxon>Metazoa</taxon>
        <taxon>Ecdysozoa</taxon>
        <taxon>Arthropoda</taxon>
        <taxon>Hexapoda</taxon>
        <taxon>Insecta</taxon>
        <taxon>Pterygota</taxon>
        <taxon>Neoptera</taxon>
        <taxon>Endopterygota</taxon>
        <taxon>Lepidoptera</taxon>
        <taxon>Glossata</taxon>
        <taxon>Ditrysia</taxon>
        <taxon>Papilionoidea</taxon>
        <taxon>Papilionidae</taxon>
        <taxon>Papilioninae</taxon>
        <taxon>Papilio</taxon>
    </lineage>
</organism>
<evidence type="ECO:0000313" key="2">
    <source>
        <dbReference type="Proteomes" id="UP000053240"/>
    </source>
</evidence>
<evidence type="ECO:0000313" key="1">
    <source>
        <dbReference type="EMBL" id="KPJ08652.1"/>
    </source>
</evidence>
<accession>A0A0N1IBT7</accession>
<protein>
    <submittedName>
        <fullName evidence="1">Uncharacterized protein</fullName>
    </submittedName>
</protein>